<dbReference type="eggNOG" id="COG5654">
    <property type="taxonomic scope" value="Bacteria"/>
</dbReference>
<dbReference type="GeneID" id="58228184"/>
<dbReference type="Proteomes" id="UP000033664">
    <property type="component" value="Unassembled WGS sequence"/>
</dbReference>
<dbReference type="AlphaFoldDB" id="A0A0F4PL51"/>
<evidence type="ECO:0000313" key="2">
    <source>
        <dbReference type="EMBL" id="KJZ00390.1"/>
    </source>
</evidence>
<dbReference type="OrthoDB" id="9789501at2"/>
<dbReference type="SMART" id="SM00953">
    <property type="entry name" value="RES"/>
    <property type="match status" value="1"/>
</dbReference>
<sequence length="156" mass="17723">MISGYRIVKKKWADKAFDGEGARLFGGRWNSPGQRCVYLAASESLAILEILVHLNHSAILSDYRLFKINFARRDVLTLDEQDWPENWQESPAPEETALIGDQWLQTQASLALSVPSTIVPREYNYLLNPSHPAFVKAEPNIEALPFRFDPRLLARG</sequence>
<protein>
    <submittedName>
        <fullName evidence="2">RES domain protein</fullName>
    </submittedName>
</protein>
<dbReference type="InterPro" id="IPR014914">
    <property type="entry name" value="RES_dom"/>
</dbReference>
<keyword evidence="3" id="KW-1185">Reference proteome</keyword>
<organism evidence="2 3">
    <name type="scientific">Pseudoalteromonas ruthenica</name>
    <dbReference type="NCBI Taxonomy" id="151081"/>
    <lineage>
        <taxon>Bacteria</taxon>
        <taxon>Pseudomonadati</taxon>
        <taxon>Pseudomonadota</taxon>
        <taxon>Gammaproteobacteria</taxon>
        <taxon>Alteromonadales</taxon>
        <taxon>Pseudoalteromonadaceae</taxon>
        <taxon>Pseudoalteromonas</taxon>
    </lineage>
</organism>
<name>A0A0F4PL51_9GAMM</name>
<dbReference type="EMBL" id="JXXZ01000006">
    <property type="protein sequence ID" value="KJZ00390.1"/>
    <property type="molecule type" value="Genomic_DNA"/>
</dbReference>
<accession>A0A0F4PL51</accession>
<evidence type="ECO:0000313" key="3">
    <source>
        <dbReference type="Proteomes" id="UP000033664"/>
    </source>
</evidence>
<evidence type="ECO:0000259" key="1">
    <source>
        <dbReference type="SMART" id="SM00953"/>
    </source>
</evidence>
<reference evidence="2 3" key="1">
    <citation type="journal article" date="2015" name="BMC Genomics">
        <title>Genome mining reveals unlocked bioactive potential of marine Gram-negative bacteria.</title>
        <authorList>
            <person name="Machado H."/>
            <person name="Sonnenschein E.C."/>
            <person name="Melchiorsen J."/>
            <person name="Gram L."/>
        </authorList>
    </citation>
    <scope>NUCLEOTIDE SEQUENCE [LARGE SCALE GENOMIC DNA]</scope>
    <source>
        <strain evidence="2 3">S3137</strain>
    </source>
</reference>
<dbReference type="Pfam" id="PF08808">
    <property type="entry name" value="RES"/>
    <property type="match status" value="1"/>
</dbReference>
<proteinExistence type="predicted"/>
<feature type="domain" description="RES" evidence="1">
    <location>
        <begin position="16"/>
        <end position="140"/>
    </location>
</feature>
<dbReference type="RefSeq" id="WP_045980036.1">
    <property type="nucleotide sequence ID" value="NZ_CP023397.1"/>
</dbReference>
<gene>
    <name evidence="2" type="ORF">TW72_06770</name>
</gene>
<dbReference type="PATRIC" id="fig|151081.8.peg.2892"/>
<comment type="caution">
    <text evidence="2">The sequence shown here is derived from an EMBL/GenBank/DDBJ whole genome shotgun (WGS) entry which is preliminary data.</text>
</comment>